<reference evidence="1" key="2">
    <citation type="submission" date="2020-11" db="EMBL/GenBank/DDBJ databases">
        <authorList>
            <person name="McCartney M.A."/>
            <person name="Auch B."/>
            <person name="Kono T."/>
            <person name="Mallez S."/>
            <person name="Becker A."/>
            <person name="Gohl D.M."/>
            <person name="Silverstein K.A.T."/>
            <person name="Koren S."/>
            <person name="Bechman K.B."/>
            <person name="Herman A."/>
            <person name="Abrahante J.E."/>
            <person name="Garbe J."/>
        </authorList>
    </citation>
    <scope>NUCLEOTIDE SEQUENCE</scope>
    <source>
        <strain evidence="1">Duluth1</strain>
        <tissue evidence="1">Whole animal</tissue>
    </source>
</reference>
<comment type="caution">
    <text evidence="1">The sequence shown here is derived from an EMBL/GenBank/DDBJ whole genome shotgun (WGS) entry which is preliminary data.</text>
</comment>
<name>A0A9D4BK71_DREPO</name>
<evidence type="ECO:0000313" key="1">
    <source>
        <dbReference type="EMBL" id="KAH3706711.1"/>
    </source>
</evidence>
<keyword evidence="2" id="KW-1185">Reference proteome</keyword>
<dbReference type="EMBL" id="JAIWYP010000014">
    <property type="protein sequence ID" value="KAH3706711.1"/>
    <property type="molecule type" value="Genomic_DNA"/>
</dbReference>
<dbReference type="Proteomes" id="UP000828390">
    <property type="component" value="Unassembled WGS sequence"/>
</dbReference>
<organism evidence="1 2">
    <name type="scientific">Dreissena polymorpha</name>
    <name type="common">Zebra mussel</name>
    <name type="synonym">Mytilus polymorpha</name>
    <dbReference type="NCBI Taxonomy" id="45954"/>
    <lineage>
        <taxon>Eukaryota</taxon>
        <taxon>Metazoa</taxon>
        <taxon>Spiralia</taxon>
        <taxon>Lophotrochozoa</taxon>
        <taxon>Mollusca</taxon>
        <taxon>Bivalvia</taxon>
        <taxon>Autobranchia</taxon>
        <taxon>Heteroconchia</taxon>
        <taxon>Euheterodonta</taxon>
        <taxon>Imparidentia</taxon>
        <taxon>Neoheterodontei</taxon>
        <taxon>Myida</taxon>
        <taxon>Dreissenoidea</taxon>
        <taxon>Dreissenidae</taxon>
        <taxon>Dreissena</taxon>
    </lineage>
</organism>
<gene>
    <name evidence="1" type="ORF">DPMN_066099</name>
</gene>
<protein>
    <submittedName>
        <fullName evidence="1">Uncharacterized protein</fullName>
    </submittedName>
</protein>
<reference evidence="1" key="1">
    <citation type="journal article" date="2019" name="bioRxiv">
        <title>The Genome of the Zebra Mussel, Dreissena polymorpha: A Resource for Invasive Species Research.</title>
        <authorList>
            <person name="McCartney M.A."/>
            <person name="Auch B."/>
            <person name="Kono T."/>
            <person name="Mallez S."/>
            <person name="Zhang Y."/>
            <person name="Obille A."/>
            <person name="Becker A."/>
            <person name="Abrahante J.E."/>
            <person name="Garbe J."/>
            <person name="Badalamenti J.P."/>
            <person name="Herman A."/>
            <person name="Mangelson H."/>
            <person name="Liachko I."/>
            <person name="Sullivan S."/>
            <person name="Sone E.D."/>
            <person name="Koren S."/>
            <person name="Silverstein K.A.T."/>
            <person name="Beckman K.B."/>
            <person name="Gohl D.M."/>
        </authorList>
    </citation>
    <scope>NUCLEOTIDE SEQUENCE</scope>
    <source>
        <strain evidence="1">Duluth1</strain>
        <tissue evidence="1">Whole animal</tissue>
    </source>
</reference>
<accession>A0A9D4BK71</accession>
<proteinExistence type="predicted"/>
<evidence type="ECO:0000313" key="2">
    <source>
        <dbReference type="Proteomes" id="UP000828390"/>
    </source>
</evidence>
<dbReference type="AlphaFoldDB" id="A0A9D4BK71"/>
<sequence length="98" mass="11115">MNRLLSVELTRGACEQLQLSPVASYELTCGSGLSQSRERRVTRKYEAARRNGHFSRSPDVLAEEMTSVEPPVTLCRVRRKLNFGRKPPRQRDVTPNAT</sequence>